<dbReference type="Proteomes" id="UP000257002">
    <property type="component" value="Unassembled WGS sequence"/>
</dbReference>
<reference evidence="1 2" key="1">
    <citation type="submission" date="2017-10" db="EMBL/GenBank/DDBJ databases">
        <title>A large-scale comparative metagenomic study reveals the eutrophication-driven functional interactions in six Microcystis-epibionts communities.</title>
        <authorList>
            <person name="Li Q."/>
            <person name="Lin F."/>
        </authorList>
    </citation>
    <scope>NUCLEOTIDE SEQUENCE [LARGE SCALE GENOMIC DNA]</scope>
    <source>
        <strain evidence="1">TW10</strain>
    </source>
</reference>
<name>A0A3E0LVG3_9CHRO</name>
<protein>
    <submittedName>
        <fullName evidence="1">Uncharacterized protein</fullName>
    </submittedName>
</protein>
<evidence type="ECO:0000313" key="2">
    <source>
        <dbReference type="Proteomes" id="UP000257002"/>
    </source>
</evidence>
<gene>
    <name evidence="1" type="ORF">DWQ51_12780</name>
</gene>
<proteinExistence type="predicted"/>
<organism evidence="1 2">
    <name type="scientific">Microcystis wesenbergii TW10</name>
    <dbReference type="NCBI Taxonomy" id="2060474"/>
    <lineage>
        <taxon>Bacteria</taxon>
        <taxon>Bacillati</taxon>
        <taxon>Cyanobacteriota</taxon>
        <taxon>Cyanophyceae</taxon>
        <taxon>Oscillatoriophycideae</taxon>
        <taxon>Chroococcales</taxon>
        <taxon>Microcystaceae</taxon>
        <taxon>Microcystis</taxon>
    </lineage>
</organism>
<dbReference type="EMBL" id="QQWD01000013">
    <property type="protein sequence ID" value="REJ51495.1"/>
    <property type="molecule type" value="Genomic_DNA"/>
</dbReference>
<evidence type="ECO:0000313" key="1">
    <source>
        <dbReference type="EMBL" id="REJ51495.1"/>
    </source>
</evidence>
<dbReference type="AlphaFoldDB" id="A0A3E0LVG3"/>
<accession>A0A3E0LVG3</accession>
<sequence>MESSTLPIHNPAERLLIILQRCSQDETNESVQKVLSRAMEVKNDPDSFYQGFGKLLELISHIEDQLQYFSSNKQSSYKKLMKEIKCKLISVFPRLEMPWSNSLAEPLNSPDWYALHWLPSCVEDFEEIYLSKEDLNRLREEILGLIQMIEDSKITQEFKQFLLIKLNEVLEALNKFYIVGYNGLRKEILATLTEVGINEVEGEDKETKNNISQKLWKFLTKIVPEKAQKINPLISLPVNVYKLAEMITNNNTLPPGN</sequence>
<comment type="caution">
    <text evidence="1">The sequence shown here is derived from an EMBL/GenBank/DDBJ whole genome shotgun (WGS) entry which is preliminary data.</text>
</comment>